<gene>
    <name evidence="2" type="ORF">PISMIDRAFT_677249</name>
</gene>
<keyword evidence="1" id="KW-0812">Transmembrane</keyword>
<feature type="transmembrane region" description="Helical" evidence="1">
    <location>
        <begin position="101"/>
        <end position="122"/>
    </location>
</feature>
<dbReference type="AlphaFoldDB" id="A0A0C9YKU8"/>
<keyword evidence="3" id="KW-1185">Reference proteome</keyword>
<keyword evidence="1" id="KW-0472">Membrane</keyword>
<proteinExistence type="predicted"/>
<evidence type="ECO:0000313" key="2">
    <source>
        <dbReference type="EMBL" id="KIK25605.1"/>
    </source>
</evidence>
<protein>
    <submittedName>
        <fullName evidence="2">Uncharacterized protein</fullName>
    </submittedName>
</protein>
<dbReference type="Proteomes" id="UP000054018">
    <property type="component" value="Unassembled WGS sequence"/>
</dbReference>
<evidence type="ECO:0000256" key="1">
    <source>
        <dbReference type="SAM" id="Phobius"/>
    </source>
</evidence>
<evidence type="ECO:0000313" key="3">
    <source>
        <dbReference type="Proteomes" id="UP000054018"/>
    </source>
</evidence>
<reference evidence="3" key="2">
    <citation type="submission" date="2015-01" db="EMBL/GenBank/DDBJ databases">
        <title>Evolutionary Origins and Diversification of the Mycorrhizal Mutualists.</title>
        <authorList>
            <consortium name="DOE Joint Genome Institute"/>
            <consortium name="Mycorrhizal Genomics Consortium"/>
            <person name="Kohler A."/>
            <person name="Kuo A."/>
            <person name="Nagy L.G."/>
            <person name="Floudas D."/>
            <person name="Copeland A."/>
            <person name="Barry K.W."/>
            <person name="Cichocki N."/>
            <person name="Veneault-Fourrey C."/>
            <person name="LaButti K."/>
            <person name="Lindquist E.A."/>
            <person name="Lipzen A."/>
            <person name="Lundell T."/>
            <person name="Morin E."/>
            <person name="Murat C."/>
            <person name="Riley R."/>
            <person name="Ohm R."/>
            <person name="Sun H."/>
            <person name="Tunlid A."/>
            <person name="Henrissat B."/>
            <person name="Grigoriev I.V."/>
            <person name="Hibbett D.S."/>
            <person name="Martin F."/>
        </authorList>
    </citation>
    <scope>NUCLEOTIDE SEQUENCE [LARGE SCALE GENOMIC DNA]</scope>
    <source>
        <strain evidence="3">441</strain>
    </source>
</reference>
<accession>A0A0C9YKU8</accession>
<keyword evidence="1" id="KW-1133">Transmembrane helix</keyword>
<reference evidence="2 3" key="1">
    <citation type="submission" date="2014-04" db="EMBL/GenBank/DDBJ databases">
        <authorList>
            <consortium name="DOE Joint Genome Institute"/>
            <person name="Kuo A."/>
            <person name="Kohler A."/>
            <person name="Costa M.D."/>
            <person name="Nagy L.G."/>
            <person name="Floudas D."/>
            <person name="Copeland A."/>
            <person name="Barry K.W."/>
            <person name="Cichocki N."/>
            <person name="Veneault-Fourrey C."/>
            <person name="LaButti K."/>
            <person name="Lindquist E.A."/>
            <person name="Lipzen A."/>
            <person name="Lundell T."/>
            <person name="Morin E."/>
            <person name="Murat C."/>
            <person name="Sun H."/>
            <person name="Tunlid A."/>
            <person name="Henrissat B."/>
            <person name="Grigoriev I.V."/>
            <person name="Hibbett D.S."/>
            <person name="Martin F."/>
            <person name="Nordberg H.P."/>
            <person name="Cantor M.N."/>
            <person name="Hua S.X."/>
        </authorList>
    </citation>
    <scope>NUCLEOTIDE SEQUENCE [LARGE SCALE GENOMIC DNA]</scope>
    <source>
        <strain evidence="2 3">441</strain>
    </source>
</reference>
<sequence length="130" mass="14065">MPSKHPELHVQAANMSTLRLSVDDGKKFHGCPSLCTSSTYYALRFVDQSSANATTSSDTNQTFGSEVTLSSFPENLAFCSFERIYEYPTAIATQAAERSGCVGGVLVFLLFSASVVTMLAWVPGLHRTSD</sequence>
<dbReference type="HOGENOM" id="CLU_1938973_0_0_1"/>
<dbReference type="EMBL" id="KN833707">
    <property type="protein sequence ID" value="KIK25605.1"/>
    <property type="molecule type" value="Genomic_DNA"/>
</dbReference>
<organism evidence="2 3">
    <name type="scientific">Pisolithus microcarpus 441</name>
    <dbReference type="NCBI Taxonomy" id="765257"/>
    <lineage>
        <taxon>Eukaryota</taxon>
        <taxon>Fungi</taxon>
        <taxon>Dikarya</taxon>
        <taxon>Basidiomycota</taxon>
        <taxon>Agaricomycotina</taxon>
        <taxon>Agaricomycetes</taxon>
        <taxon>Agaricomycetidae</taxon>
        <taxon>Boletales</taxon>
        <taxon>Sclerodermatineae</taxon>
        <taxon>Pisolithaceae</taxon>
        <taxon>Pisolithus</taxon>
    </lineage>
</organism>
<name>A0A0C9YKU8_9AGAM</name>